<evidence type="ECO:0000313" key="2">
    <source>
        <dbReference type="EMBL" id="MDV4317043.1"/>
    </source>
</evidence>
<feature type="transmembrane region" description="Helical" evidence="1">
    <location>
        <begin position="46"/>
        <end position="66"/>
    </location>
</feature>
<dbReference type="AlphaFoldDB" id="A0AAW8ZAF4"/>
<reference evidence="2" key="1">
    <citation type="submission" date="2023-10" db="EMBL/GenBank/DDBJ databases">
        <authorList>
            <person name="Sykes E.M.E."/>
            <person name="Khan I.U.H."/>
            <person name="Kumar A."/>
        </authorList>
    </citation>
    <scope>NUCLEOTIDE SEQUENCE</scope>
    <source>
        <strain evidence="2">IK5</strain>
    </source>
</reference>
<keyword evidence="1" id="KW-0472">Membrane</keyword>
<protein>
    <recommendedName>
        <fullName evidence="4">DUF4760 domain-containing protein</fullName>
    </recommendedName>
</protein>
<name>A0AAW8ZAF4_9GAMM</name>
<proteinExistence type="predicted"/>
<comment type="caution">
    <text evidence="2">The sequence shown here is derived from an EMBL/GenBank/DDBJ whole genome shotgun (WGS) entry which is preliminary data.</text>
</comment>
<dbReference type="EMBL" id="JAWJYY010000002">
    <property type="protein sequence ID" value="MDV4317043.1"/>
    <property type="molecule type" value="Genomic_DNA"/>
</dbReference>
<organism evidence="2 3">
    <name type="scientific">Acinetobacter indicus</name>
    <dbReference type="NCBI Taxonomy" id="756892"/>
    <lineage>
        <taxon>Bacteria</taxon>
        <taxon>Pseudomonadati</taxon>
        <taxon>Pseudomonadota</taxon>
        <taxon>Gammaproteobacteria</taxon>
        <taxon>Moraxellales</taxon>
        <taxon>Moraxellaceae</taxon>
        <taxon>Acinetobacter</taxon>
    </lineage>
</organism>
<evidence type="ECO:0000256" key="1">
    <source>
        <dbReference type="SAM" id="Phobius"/>
    </source>
</evidence>
<accession>A0AAW8ZAF4</accession>
<evidence type="ECO:0000313" key="3">
    <source>
        <dbReference type="Proteomes" id="UP001284654"/>
    </source>
</evidence>
<evidence type="ECO:0008006" key="4">
    <source>
        <dbReference type="Google" id="ProtNLM"/>
    </source>
</evidence>
<keyword evidence="1" id="KW-1133">Transmembrane helix</keyword>
<sequence>MKETYKYIGWYLFVYVVLILIYGLVQLFTICTDMQGYECNFSETKILAFLTVVAYILTPIVAILGFQSWRKQYKYQNQKDRFNKLFESCLRLNSEIKLLRIRDISVRKINPNESSLDYEQNYLDKKYEEYLDRIESLEKIYEECLNHISILEFTLDTKMNGLKKIINTHQAMYEKCRNSYYNYLSLIDKNSLNHLRDAQHSVFSYRKEMIELHKIEDKIEREKRYEESTTQKLIRMTDRINKYINKIEKFY</sequence>
<gene>
    <name evidence="2" type="ORF">MSG88_15095</name>
</gene>
<keyword evidence="1" id="KW-0812">Transmembrane</keyword>
<dbReference type="Proteomes" id="UP001284654">
    <property type="component" value="Unassembled WGS sequence"/>
</dbReference>
<dbReference type="RefSeq" id="WP_317306804.1">
    <property type="nucleotide sequence ID" value="NZ_JAWJYY010000002.1"/>
</dbReference>
<feature type="transmembrane region" description="Helical" evidence="1">
    <location>
        <begin position="7"/>
        <end position="26"/>
    </location>
</feature>